<reference evidence="2" key="1">
    <citation type="journal article" date="2023" name="G3 (Bethesda)">
        <title>Genome assembly and association tests identify interacting loci associated with vigor, precocity, and sex in interspecific pistachio rootstocks.</title>
        <authorList>
            <person name="Palmer W."/>
            <person name="Jacygrad E."/>
            <person name="Sagayaradj S."/>
            <person name="Cavanaugh K."/>
            <person name="Han R."/>
            <person name="Bertier L."/>
            <person name="Beede B."/>
            <person name="Kafkas S."/>
            <person name="Golino D."/>
            <person name="Preece J."/>
            <person name="Michelmore R."/>
        </authorList>
    </citation>
    <scope>NUCLEOTIDE SEQUENCE [LARGE SCALE GENOMIC DNA]</scope>
</reference>
<dbReference type="EMBL" id="CM047901">
    <property type="protein sequence ID" value="KAJ0097893.1"/>
    <property type="molecule type" value="Genomic_DNA"/>
</dbReference>
<gene>
    <name evidence="1" type="ORF">Patl1_27690</name>
</gene>
<accession>A0ACC1BG28</accession>
<comment type="caution">
    <text evidence="1">The sequence shown here is derived from an EMBL/GenBank/DDBJ whole genome shotgun (WGS) entry which is preliminary data.</text>
</comment>
<keyword evidence="2" id="KW-1185">Reference proteome</keyword>
<name>A0ACC1BG28_9ROSI</name>
<organism evidence="1 2">
    <name type="scientific">Pistacia atlantica</name>
    <dbReference type="NCBI Taxonomy" id="434234"/>
    <lineage>
        <taxon>Eukaryota</taxon>
        <taxon>Viridiplantae</taxon>
        <taxon>Streptophyta</taxon>
        <taxon>Embryophyta</taxon>
        <taxon>Tracheophyta</taxon>
        <taxon>Spermatophyta</taxon>
        <taxon>Magnoliopsida</taxon>
        <taxon>eudicotyledons</taxon>
        <taxon>Gunneridae</taxon>
        <taxon>Pentapetalae</taxon>
        <taxon>rosids</taxon>
        <taxon>malvids</taxon>
        <taxon>Sapindales</taxon>
        <taxon>Anacardiaceae</taxon>
        <taxon>Pistacia</taxon>
    </lineage>
</organism>
<proteinExistence type="predicted"/>
<dbReference type="Proteomes" id="UP001164250">
    <property type="component" value="Chromosome 5"/>
</dbReference>
<sequence length="63" mass="7022">MSNVLHILRRGPPLWHIVRGVWLPLPLRTAASAAETTVAAAVFIMQFKEKSLTLGAIFIIRKL</sequence>
<protein>
    <submittedName>
        <fullName evidence="1">Uncharacterized protein</fullName>
    </submittedName>
</protein>
<evidence type="ECO:0000313" key="1">
    <source>
        <dbReference type="EMBL" id="KAJ0097893.1"/>
    </source>
</evidence>
<evidence type="ECO:0000313" key="2">
    <source>
        <dbReference type="Proteomes" id="UP001164250"/>
    </source>
</evidence>